<dbReference type="InterPro" id="IPR042266">
    <property type="entry name" value="PPPDE_sf"/>
</dbReference>
<sequence>MAEVILHVYDVTNESPGYEAANFALVHLNTVCKEAVPIGGVFHTAVQVYGDEEWGYGECKQGSGVYSCPAGKNMQFSYRESIVLGRTNCSAAKVSQILKELSQEWQGNKYSMLSRNCNHFCNDLLQRLGVPKLPAWVNRFANAGDVAYEASQSLQQRLGVPKLPAWVNRFANAGDVAYEASQSLQKARDDMINAGKEAYKNAYQAAIKTPKSLIGLSKGARPRTDLFKPKFITRRIAGLDQGADQK</sequence>
<evidence type="ECO:0000313" key="6">
    <source>
        <dbReference type="Proteomes" id="UP001604277"/>
    </source>
</evidence>
<dbReference type="PANTHER" id="PTHR12378">
    <property type="entry name" value="DESUMOYLATING ISOPEPTIDASE"/>
    <property type="match status" value="1"/>
</dbReference>
<dbReference type="InterPro" id="IPR008580">
    <property type="entry name" value="PPPDE_dom"/>
</dbReference>
<name>A0ABD1RMX7_9LAMI</name>
<gene>
    <name evidence="5" type="ORF">Fot_43045</name>
</gene>
<evidence type="ECO:0000256" key="3">
    <source>
        <dbReference type="ARBA" id="ARBA00022801"/>
    </source>
</evidence>
<dbReference type="Pfam" id="PF05903">
    <property type="entry name" value="Peptidase_C97"/>
    <property type="match status" value="1"/>
</dbReference>
<keyword evidence="3" id="KW-0378">Hydrolase</keyword>
<comment type="similarity">
    <text evidence="1">Belongs to the DeSI family.</text>
</comment>
<accession>A0ABD1RMX7</accession>
<evidence type="ECO:0000259" key="4">
    <source>
        <dbReference type="PROSITE" id="PS51858"/>
    </source>
</evidence>
<dbReference type="Gene3D" id="3.90.1720.30">
    <property type="entry name" value="PPPDE domains"/>
    <property type="match status" value="1"/>
</dbReference>
<comment type="caution">
    <text evidence="5">The sequence shown here is derived from an EMBL/GenBank/DDBJ whole genome shotgun (WGS) entry which is preliminary data.</text>
</comment>
<evidence type="ECO:0000256" key="1">
    <source>
        <dbReference type="ARBA" id="ARBA00008140"/>
    </source>
</evidence>
<evidence type="ECO:0000313" key="5">
    <source>
        <dbReference type="EMBL" id="KAL2489753.1"/>
    </source>
</evidence>
<dbReference type="PROSITE" id="PS51858">
    <property type="entry name" value="PPPDE"/>
    <property type="match status" value="1"/>
</dbReference>
<dbReference type="SMART" id="SM01179">
    <property type="entry name" value="DUF862"/>
    <property type="match status" value="1"/>
</dbReference>
<feature type="domain" description="PPPDE" evidence="4">
    <location>
        <begin position="2"/>
        <end position="159"/>
    </location>
</feature>
<dbReference type="PANTHER" id="PTHR12378:SF44">
    <property type="entry name" value="PPPDE DOMAIN-CONTAINING PROTEIN"/>
    <property type="match status" value="1"/>
</dbReference>
<dbReference type="GO" id="GO:0008233">
    <property type="term" value="F:peptidase activity"/>
    <property type="evidence" value="ECO:0007669"/>
    <property type="project" value="UniProtKB-KW"/>
</dbReference>
<evidence type="ECO:0000256" key="2">
    <source>
        <dbReference type="ARBA" id="ARBA00022670"/>
    </source>
</evidence>
<dbReference type="AlphaFoldDB" id="A0ABD1RMX7"/>
<dbReference type="EMBL" id="JBFOLJ010000012">
    <property type="protein sequence ID" value="KAL2489753.1"/>
    <property type="molecule type" value="Genomic_DNA"/>
</dbReference>
<dbReference type="Proteomes" id="UP001604277">
    <property type="component" value="Unassembled WGS sequence"/>
</dbReference>
<organism evidence="5 6">
    <name type="scientific">Forsythia ovata</name>
    <dbReference type="NCBI Taxonomy" id="205694"/>
    <lineage>
        <taxon>Eukaryota</taxon>
        <taxon>Viridiplantae</taxon>
        <taxon>Streptophyta</taxon>
        <taxon>Embryophyta</taxon>
        <taxon>Tracheophyta</taxon>
        <taxon>Spermatophyta</taxon>
        <taxon>Magnoliopsida</taxon>
        <taxon>eudicotyledons</taxon>
        <taxon>Gunneridae</taxon>
        <taxon>Pentapetalae</taxon>
        <taxon>asterids</taxon>
        <taxon>lamiids</taxon>
        <taxon>Lamiales</taxon>
        <taxon>Oleaceae</taxon>
        <taxon>Forsythieae</taxon>
        <taxon>Forsythia</taxon>
    </lineage>
</organism>
<protein>
    <submittedName>
        <fullName evidence="5">PPPDE putative thiol peptidase family protein</fullName>
    </submittedName>
</protein>
<proteinExistence type="inferred from homology"/>
<dbReference type="GO" id="GO:0006508">
    <property type="term" value="P:proteolysis"/>
    <property type="evidence" value="ECO:0007669"/>
    <property type="project" value="UniProtKB-KW"/>
</dbReference>
<reference evidence="6" key="1">
    <citation type="submission" date="2024-07" db="EMBL/GenBank/DDBJ databases">
        <title>Two chromosome-level genome assemblies of Korean endemic species Abeliophyllum distichum and Forsythia ovata (Oleaceae).</title>
        <authorList>
            <person name="Jang H."/>
        </authorList>
    </citation>
    <scope>NUCLEOTIDE SEQUENCE [LARGE SCALE GENOMIC DNA]</scope>
</reference>
<keyword evidence="2" id="KW-0645">Protease</keyword>
<keyword evidence="6" id="KW-1185">Reference proteome</keyword>